<dbReference type="InterPro" id="IPR038503">
    <property type="entry name" value="SpoIIIAH_sf"/>
</dbReference>
<dbReference type="InterPro" id="IPR024232">
    <property type="entry name" value="SpoIIIAH"/>
</dbReference>
<protein>
    <submittedName>
        <fullName evidence="1">SpoIIIAH-like family protein</fullName>
    </submittedName>
</protein>
<organism evidence="1 2">
    <name type="scientific">Hydrogeniiclostridium mannosilyticum</name>
    <dbReference type="NCBI Taxonomy" id="2764322"/>
    <lineage>
        <taxon>Bacteria</taxon>
        <taxon>Bacillati</taxon>
        <taxon>Bacillota</taxon>
        <taxon>Clostridia</taxon>
        <taxon>Eubacteriales</taxon>
        <taxon>Acutalibacteraceae</taxon>
        <taxon>Hydrogeniiclostridium</taxon>
    </lineage>
</organism>
<reference evidence="1 2" key="1">
    <citation type="submission" date="2018-06" db="EMBL/GenBank/DDBJ databases">
        <title>Noncontiguous genome sequence of Ruminococcaceae bacterium ASD2818.</title>
        <authorList>
            <person name="Chaplin A.V."/>
            <person name="Sokolova S.R."/>
            <person name="Kochetkova T.O."/>
            <person name="Goltsov A.Y."/>
            <person name="Trofimov D.Y."/>
            <person name="Efimov B.A."/>
        </authorList>
    </citation>
    <scope>NUCLEOTIDE SEQUENCE [LARGE SCALE GENOMIC DNA]</scope>
    <source>
        <strain evidence="1 2">ASD2818</strain>
    </source>
</reference>
<keyword evidence="2" id="KW-1185">Reference proteome</keyword>
<evidence type="ECO:0000313" key="2">
    <source>
        <dbReference type="Proteomes" id="UP000249377"/>
    </source>
</evidence>
<dbReference type="Gene3D" id="1.10.287.4300">
    <property type="entry name" value="Stage III sporulation protein AH-like"/>
    <property type="match status" value="1"/>
</dbReference>
<proteinExistence type="predicted"/>
<dbReference type="RefSeq" id="WP_112333583.1">
    <property type="nucleotide sequence ID" value="NZ_JADPHD010000015.1"/>
</dbReference>
<dbReference type="AlphaFoldDB" id="A0A328UF30"/>
<name>A0A328UF30_9FIRM</name>
<evidence type="ECO:0000313" key="1">
    <source>
        <dbReference type="EMBL" id="RAQ22522.1"/>
    </source>
</evidence>
<comment type="caution">
    <text evidence="1">The sequence shown here is derived from an EMBL/GenBank/DDBJ whole genome shotgun (WGS) entry which is preliminary data.</text>
</comment>
<sequence>MGFGKRQLILAALVVALGTAVYLNWQFTGNDDLLATNAVNSEKNIGEAQLVNGSALSSGTESAAGAESGSPASSDYFSQARLSRQKSRDEAKTLLEEALKNSESSDEVKKEALAKAQAMAENMLQEDNIENLIKAKGFPDCVVFIQNGECSVVVKRGDNDQNYAIVIKDIVAGQSGITYDKIKIVESE</sequence>
<gene>
    <name evidence="1" type="ORF">DPQ25_12870</name>
</gene>
<dbReference type="EMBL" id="QLYR01000012">
    <property type="protein sequence ID" value="RAQ22522.1"/>
    <property type="molecule type" value="Genomic_DNA"/>
</dbReference>
<dbReference type="Proteomes" id="UP000249377">
    <property type="component" value="Unassembled WGS sequence"/>
</dbReference>
<dbReference type="Pfam" id="PF12685">
    <property type="entry name" value="SpoIIIAH"/>
    <property type="match status" value="1"/>
</dbReference>
<accession>A0A328UF30</accession>